<feature type="region of interest" description="Disordered" evidence="7">
    <location>
        <begin position="208"/>
        <end position="252"/>
    </location>
</feature>
<sequence length="577" mass="65263">MSTENIPQSQPLTNDQVQNNAGGFSWAVDDMQRLRRFLCLGSEGGTYYQGEKELGVENAQAILKLIADGRGLDVVETIKTYSIEGRTSKQNPIMFALALCAKSTDLLTKRAAYSSLSEICRIPTHLFMFIKYAHALGQNWGRAQRRAVSNWYIEQNPSKLAMAITKYQNREGYSHRDILRLAHPSTKDPLLCFLFDYITHGFKQANENLNKPKESTNGNNNNTEDITEKDQQQQEQKQQKENLNDEDDETNNKKLVTIEQLKDFLETVEKVKISTNEDELITAIRQHHLVREHMPTNMLNSKSIWSVLLEKMPLTAMIRNLGKMSEINLLTENSEAEKRVVERLKNREQLQRARIHPFNVLVALETYKQGKGFKGKLQWQVSEQIKNALEEAFYLSFKFVKSTNQRYLLGLDVSGSMSCGTINGSPSITPAVGSCAMCMVTHRIEPYAKVIAFSDHLIPVDFSKTAKLEDVMTTTRAISFGRTDCALPMLWAIDNKEKIDVFVVYTDSETWFGDIHPTAALKKYRQEMDCPNAKLIVVGMQSNGFTIADPNDKGMLDVVGFDSAAPQVMSLFAEGEI</sequence>
<dbReference type="SUPFAM" id="SSF140864">
    <property type="entry name" value="TROVE domain-like"/>
    <property type="match status" value="1"/>
</dbReference>
<evidence type="ECO:0000256" key="7">
    <source>
        <dbReference type="SAM" id="MobiDB-lite"/>
    </source>
</evidence>
<accession>A0A815L2F1</accession>
<evidence type="ECO:0000256" key="4">
    <source>
        <dbReference type="ARBA" id="ARBA00022723"/>
    </source>
</evidence>
<dbReference type="Pfam" id="PF25045">
    <property type="entry name" value="vWA_Ro60"/>
    <property type="match status" value="1"/>
</dbReference>
<feature type="compositionally biased region" description="Basic and acidic residues" evidence="7">
    <location>
        <begin position="226"/>
        <end position="243"/>
    </location>
</feature>
<evidence type="ECO:0000313" key="10">
    <source>
        <dbReference type="Proteomes" id="UP000663864"/>
    </source>
</evidence>
<dbReference type="GO" id="GO:0003723">
    <property type="term" value="F:RNA binding"/>
    <property type="evidence" value="ECO:0007669"/>
    <property type="project" value="UniProtKB-KW"/>
</dbReference>
<reference evidence="9" key="1">
    <citation type="submission" date="2021-02" db="EMBL/GenBank/DDBJ databases">
        <authorList>
            <person name="Nowell W R."/>
        </authorList>
    </citation>
    <scope>NUCLEOTIDE SEQUENCE</scope>
</reference>
<dbReference type="EMBL" id="CAJNOT010003811">
    <property type="protein sequence ID" value="CAF1400899.1"/>
    <property type="molecule type" value="Genomic_DNA"/>
</dbReference>
<comment type="subcellular location">
    <subcellularLocation>
        <location evidence="1">Cytoplasm</location>
    </subcellularLocation>
</comment>
<evidence type="ECO:0000256" key="2">
    <source>
        <dbReference type="ARBA" id="ARBA00007814"/>
    </source>
</evidence>
<evidence type="ECO:0000313" key="9">
    <source>
        <dbReference type="EMBL" id="CAF1400899.1"/>
    </source>
</evidence>
<keyword evidence="4" id="KW-0479">Metal-binding</keyword>
<dbReference type="GO" id="GO:1990904">
    <property type="term" value="C:ribonucleoprotein complex"/>
    <property type="evidence" value="ECO:0007669"/>
    <property type="project" value="UniProtKB-KW"/>
</dbReference>
<evidence type="ECO:0000259" key="8">
    <source>
        <dbReference type="PROSITE" id="PS50988"/>
    </source>
</evidence>
<dbReference type="Gene3D" id="3.40.50.410">
    <property type="entry name" value="von Willebrand factor, type A domain"/>
    <property type="match status" value="2"/>
</dbReference>
<keyword evidence="6" id="KW-0687">Ribonucleoprotein</keyword>
<gene>
    <name evidence="9" type="ORF">ZHD862_LOCUS33126</name>
</gene>
<dbReference type="PROSITE" id="PS50988">
    <property type="entry name" value="TROVE"/>
    <property type="match status" value="1"/>
</dbReference>
<evidence type="ECO:0000256" key="5">
    <source>
        <dbReference type="ARBA" id="ARBA00022884"/>
    </source>
</evidence>
<organism evidence="9 10">
    <name type="scientific">Rotaria sordida</name>
    <dbReference type="NCBI Taxonomy" id="392033"/>
    <lineage>
        <taxon>Eukaryota</taxon>
        <taxon>Metazoa</taxon>
        <taxon>Spiralia</taxon>
        <taxon>Gnathifera</taxon>
        <taxon>Rotifera</taxon>
        <taxon>Eurotatoria</taxon>
        <taxon>Bdelloidea</taxon>
        <taxon>Philodinida</taxon>
        <taxon>Philodinidae</taxon>
        <taxon>Rotaria</taxon>
    </lineage>
</organism>
<evidence type="ECO:0000256" key="1">
    <source>
        <dbReference type="ARBA" id="ARBA00004496"/>
    </source>
</evidence>
<dbReference type="InterPro" id="IPR008858">
    <property type="entry name" value="TROVE_dom"/>
</dbReference>
<feature type="compositionally biased region" description="Polar residues" evidence="7">
    <location>
        <begin position="208"/>
        <end position="224"/>
    </location>
</feature>
<evidence type="ECO:0000256" key="3">
    <source>
        <dbReference type="ARBA" id="ARBA00022490"/>
    </source>
</evidence>
<comment type="caution">
    <text evidence="9">The sequence shown here is derived from an EMBL/GenBank/DDBJ whole genome shotgun (WGS) entry which is preliminary data.</text>
</comment>
<keyword evidence="5" id="KW-0694">RNA-binding</keyword>
<dbReference type="InterPro" id="IPR056800">
    <property type="entry name" value="vWA_Ro60"/>
</dbReference>
<name>A0A815L2F1_9BILA</name>
<evidence type="ECO:0000256" key="6">
    <source>
        <dbReference type="ARBA" id="ARBA00023274"/>
    </source>
</evidence>
<dbReference type="PANTHER" id="PTHR14202:SF0">
    <property type="entry name" value="RNA-BINDING PROTEIN RO60"/>
    <property type="match status" value="1"/>
</dbReference>
<keyword evidence="3" id="KW-0963">Cytoplasm</keyword>
<feature type="domain" description="TROVE" evidence="8">
    <location>
        <begin position="17"/>
        <end position="405"/>
    </location>
</feature>
<protein>
    <recommendedName>
        <fullName evidence="8">TROVE domain-containing protein</fullName>
    </recommendedName>
</protein>
<comment type="similarity">
    <text evidence="2">Belongs to the Ro 60 kDa family.</text>
</comment>
<dbReference type="Pfam" id="PF05731">
    <property type="entry name" value="TROVE"/>
    <property type="match status" value="1"/>
</dbReference>
<dbReference type="AlphaFoldDB" id="A0A815L2F1"/>
<dbReference type="GO" id="GO:0046872">
    <property type="term" value="F:metal ion binding"/>
    <property type="evidence" value="ECO:0007669"/>
    <property type="project" value="UniProtKB-KW"/>
</dbReference>
<dbReference type="Proteomes" id="UP000663864">
    <property type="component" value="Unassembled WGS sequence"/>
</dbReference>
<proteinExistence type="inferred from homology"/>
<dbReference type="GO" id="GO:0005737">
    <property type="term" value="C:cytoplasm"/>
    <property type="evidence" value="ECO:0007669"/>
    <property type="project" value="UniProtKB-SubCell"/>
</dbReference>
<dbReference type="SUPFAM" id="SSF53300">
    <property type="entry name" value="vWA-like"/>
    <property type="match status" value="1"/>
</dbReference>
<dbReference type="InterPro" id="IPR040322">
    <property type="entry name" value="TROVE2"/>
</dbReference>
<dbReference type="InterPro" id="IPR037214">
    <property type="entry name" value="TROVE_dom_sf"/>
</dbReference>
<dbReference type="PANTHER" id="PTHR14202">
    <property type="entry name" value="60 KDA RIBONUCLEOPROTEIN SSA/RO"/>
    <property type="match status" value="1"/>
</dbReference>
<dbReference type="InterPro" id="IPR036465">
    <property type="entry name" value="vWFA_dom_sf"/>
</dbReference>